<evidence type="ECO:0000313" key="3">
    <source>
        <dbReference type="Proteomes" id="UP000281406"/>
    </source>
</evidence>
<reference evidence="2 3" key="1">
    <citation type="submission" date="2018-10" db="EMBL/GenBank/DDBJ databases">
        <title>Genome assembly for a Yunnan-Guizhou Plateau 3E fish, Anabarilius grahami (Regan), and its evolutionary and genetic applications.</title>
        <authorList>
            <person name="Jiang W."/>
        </authorList>
    </citation>
    <scope>NUCLEOTIDE SEQUENCE [LARGE SCALE GENOMIC DNA]</scope>
    <source>
        <strain evidence="2">AG-KIZ</strain>
        <tissue evidence="2">Muscle</tissue>
    </source>
</reference>
<dbReference type="AlphaFoldDB" id="A0A3N0YI48"/>
<organism evidence="2 3">
    <name type="scientific">Anabarilius grahami</name>
    <name type="common">Kanglang fish</name>
    <name type="synonym">Barilius grahami</name>
    <dbReference type="NCBI Taxonomy" id="495550"/>
    <lineage>
        <taxon>Eukaryota</taxon>
        <taxon>Metazoa</taxon>
        <taxon>Chordata</taxon>
        <taxon>Craniata</taxon>
        <taxon>Vertebrata</taxon>
        <taxon>Euteleostomi</taxon>
        <taxon>Actinopterygii</taxon>
        <taxon>Neopterygii</taxon>
        <taxon>Teleostei</taxon>
        <taxon>Ostariophysi</taxon>
        <taxon>Cypriniformes</taxon>
        <taxon>Xenocyprididae</taxon>
        <taxon>Xenocypridinae</taxon>
        <taxon>Xenocypridinae incertae sedis</taxon>
        <taxon>Anabarilius</taxon>
    </lineage>
</organism>
<feature type="compositionally biased region" description="Polar residues" evidence="1">
    <location>
        <begin position="88"/>
        <end position="105"/>
    </location>
</feature>
<evidence type="ECO:0000256" key="1">
    <source>
        <dbReference type="SAM" id="MobiDB-lite"/>
    </source>
</evidence>
<accession>A0A3N0YI48</accession>
<name>A0A3N0YI48_ANAGA</name>
<dbReference type="Proteomes" id="UP000281406">
    <property type="component" value="Unassembled WGS sequence"/>
</dbReference>
<dbReference type="EMBL" id="RJVU01042534">
    <property type="protein sequence ID" value="ROL45915.1"/>
    <property type="molecule type" value="Genomic_DNA"/>
</dbReference>
<comment type="caution">
    <text evidence="2">The sequence shown here is derived from an EMBL/GenBank/DDBJ whole genome shotgun (WGS) entry which is preliminary data.</text>
</comment>
<keyword evidence="3" id="KW-1185">Reference proteome</keyword>
<gene>
    <name evidence="2" type="ORF">DPX16_11610</name>
</gene>
<protein>
    <submittedName>
        <fullName evidence="2">Uncharacterized protein</fullName>
    </submittedName>
</protein>
<proteinExistence type="predicted"/>
<feature type="region of interest" description="Disordered" evidence="1">
    <location>
        <begin position="74"/>
        <end position="105"/>
    </location>
</feature>
<evidence type="ECO:0000313" key="2">
    <source>
        <dbReference type="EMBL" id="ROL45915.1"/>
    </source>
</evidence>
<sequence>MRRYRSCGTVSDETPETATDDFNVIMDGKKERRYRYLEFVVVVLSVPVRSSSCSSPVPSCSSSCLVARLDPGVISSPLFTSPPHDTNRSSQSLRQPKSASSIVCSSVTACV</sequence>